<protein>
    <recommendedName>
        <fullName evidence="4">GTPase</fullName>
    </recommendedName>
</protein>
<dbReference type="RefSeq" id="WP_180721270.1">
    <property type="nucleotide sequence ID" value="NZ_AP023174.1"/>
</dbReference>
<keyword evidence="1" id="KW-0812">Transmembrane</keyword>
<dbReference type="EMBL" id="AP023174">
    <property type="protein sequence ID" value="BCF87081.1"/>
    <property type="molecule type" value="Genomic_DNA"/>
</dbReference>
<feature type="transmembrane region" description="Helical" evidence="1">
    <location>
        <begin position="167"/>
        <end position="189"/>
    </location>
</feature>
<evidence type="ECO:0000313" key="3">
    <source>
        <dbReference type="Proteomes" id="UP000510888"/>
    </source>
</evidence>
<keyword evidence="1" id="KW-1133">Transmembrane helix</keyword>
<organism evidence="2 3">
    <name type="scientific">Paraburkholderia largidicola</name>
    <dbReference type="NCBI Taxonomy" id="3014751"/>
    <lineage>
        <taxon>Bacteria</taxon>
        <taxon>Pseudomonadati</taxon>
        <taxon>Pseudomonadota</taxon>
        <taxon>Betaproteobacteria</taxon>
        <taxon>Burkholderiales</taxon>
        <taxon>Burkholderiaceae</taxon>
        <taxon>Paraburkholderia</taxon>
    </lineage>
</organism>
<dbReference type="Gene3D" id="3.40.50.300">
    <property type="entry name" value="P-loop containing nucleotide triphosphate hydrolases"/>
    <property type="match status" value="1"/>
</dbReference>
<dbReference type="SUPFAM" id="SSF52540">
    <property type="entry name" value="P-loop containing nucleoside triphosphate hydrolases"/>
    <property type="match status" value="1"/>
</dbReference>
<proteinExistence type="predicted"/>
<evidence type="ECO:0000313" key="2">
    <source>
        <dbReference type="EMBL" id="BCF87081.1"/>
    </source>
</evidence>
<reference evidence="2 3" key="1">
    <citation type="journal article" date="2020" name="Genes (Basel)">
        <title>Genomic Comparison of Insect Gut Symbionts from Divergent Burkholderia Subclades.</title>
        <authorList>
            <person name="Takeshita K."/>
            <person name="Kikuchi Y."/>
        </authorList>
    </citation>
    <scope>NUCLEOTIDE SEQUENCE [LARGE SCALE GENOMIC DNA]</scope>
    <source>
        <strain evidence="2 3">PGU16</strain>
    </source>
</reference>
<sequence length="193" mass="21635">MSPNMHPEQDFDRLYTDISASIAGAIADIAELNVEHEQGKQEIGNMLQRLRTIQSRFDRQLADLQQFAEWDKFTLAFFGETNAGKSTIIESLRILFKEESREQLLREQAYDVERFEQALKNHVEQVRQGMNRVCSDYAAEIADIRQSAAALAGVVKAESSARVRRKVWLGVLGGVVAGCTLAVPLTLVLRGLL</sequence>
<evidence type="ECO:0008006" key="4">
    <source>
        <dbReference type="Google" id="ProtNLM"/>
    </source>
</evidence>
<gene>
    <name evidence="2" type="ORF">PPGU16_01480</name>
</gene>
<evidence type="ECO:0000256" key="1">
    <source>
        <dbReference type="SAM" id="Phobius"/>
    </source>
</evidence>
<keyword evidence="1" id="KW-0472">Membrane</keyword>
<accession>A0A7I8BFP4</accession>
<dbReference type="Proteomes" id="UP000510888">
    <property type="component" value="Chromosome 1"/>
</dbReference>
<dbReference type="InterPro" id="IPR027417">
    <property type="entry name" value="P-loop_NTPase"/>
</dbReference>
<dbReference type="AlphaFoldDB" id="A0A7I8BFP4"/>
<keyword evidence="3" id="KW-1185">Reference proteome</keyword>
<name>A0A7I8BFP4_9BURK</name>
<dbReference type="KEGG" id="plad:PPGU16_01480"/>